<accession>A0A183E560</accession>
<dbReference type="GO" id="GO:0005085">
    <property type="term" value="F:guanyl-nucleotide exchange factor activity"/>
    <property type="evidence" value="ECO:0007669"/>
    <property type="project" value="InterPro"/>
</dbReference>
<evidence type="ECO:0000313" key="3">
    <source>
        <dbReference type="Proteomes" id="UP000271098"/>
    </source>
</evidence>
<reference evidence="2 3" key="2">
    <citation type="submission" date="2018-11" db="EMBL/GenBank/DDBJ databases">
        <authorList>
            <consortium name="Pathogen Informatics"/>
        </authorList>
    </citation>
    <scope>NUCLEOTIDE SEQUENCE [LARGE SCALE GENOMIC DNA]</scope>
</reference>
<keyword evidence="3" id="KW-1185">Reference proteome</keyword>
<evidence type="ECO:0000313" key="4">
    <source>
        <dbReference type="WBParaSite" id="GPUH_0001612301-mRNA-1"/>
    </source>
</evidence>
<dbReference type="InterPro" id="IPR027819">
    <property type="entry name" value="C9orf72"/>
</dbReference>
<dbReference type="OrthoDB" id="5866607at2759"/>
<sequence length="125" mass="14072">MENTLEAVEADAFLQIYEAFEDASRKIQIPLRHRCPIRKVVWSSFDYMSGPELGFTWEAVAPAGEATSGNKNSSSGSSRDSSSLTSSMTKGGSNADYEDIDDAFRVSILRTATRHKFYEFHRFCW</sequence>
<evidence type="ECO:0000313" key="2">
    <source>
        <dbReference type="EMBL" id="VDN27249.1"/>
    </source>
</evidence>
<feature type="region of interest" description="Disordered" evidence="1">
    <location>
        <begin position="65"/>
        <end position="97"/>
    </location>
</feature>
<dbReference type="AlphaFoldDB" id="A0A183E560"/>
<dbReference type="EMBL" id="UYRT01083301">
    <property type="protein sequence ID" value="VDN27249.1"/>
    <property type="molecule type" value="Genomic_DNA"/>
</dbReference>
<evidence type="ECO:0000256" key="1">
    <source>
        <dbReference type="SAM" id="MobiDB-lite"/>
    </source>
</evidence>
<dbReference type="WBParaSite" id="GPUH_0001612301-mRNA-1">
    <property type="protein sequence ID" value="GPUH_0001612301-mRNA-1"/>
    <property type="gene ID" value="GPUH_0001612301"/>
</dbReference>
<gene>
    <name evidence="2" type="ORF">GPUH_LOCUS16102</name>
</gene>
<protein>
    <submittedName>
        <fullName evidence="2 4">Uncharacterized protein</fullName>
    </submittedName>
</protein>
<feature type="compositionally biased region" description="Low complexity" evidence="1">
    <location>
        <begin position="68"/>
        <end position="93"/>
    </location>
</feature>
<dbReference type="PROSITE" id="PS51835">
    <property type="entry name" value="DENN_C9ORF72"/>
    <property type="match status" value="1"/>
</dbReference>
<proteinExistence type="predicted"/>
<name>A0A183E560_9BILA</name>
<reference evidence="4" key="1">
    <citation type="submission" date="2016-06" db="UniProtKB">
        <authorList>
            <consortium name="WormBaseParasite"/>
        </authorList>
    </citation>
    <scope>IDENTIFICATION</scope>
</reference>
<dbReference type="Proteomes" id="UP000271098">
    <property type="component" value="Unassembled WGS sequence"/>
</dbReference>
<organism evidence="4">
    <name type="scientific">Gongylonema pulchrum</name>
    <dbReference type="NCBI Taxonomy" id="637853"/>
    <lineage>
        <taxon>Eukaryota</taxon>
        <taxon>Metazoa</taxon>
        <taxon>Ecdysozoa</taxon>
        <taxon>Nematoda</taxon>
        <taxon>Chromadorea</taxon>
        <taxon>Rhabditida</taxon>
        <taxon>Spirurina</taxon>
        <taxon>Spiruromorpha</taxon>
        <taxon>Spiruroidea</taxon>
        <taxon>Gongylonematidae</taxon>
        <taxon>Gongylonema</taxon>
    </lineage>
</organism>